<dbReference type="InterPro" id="IPR027417">
    <property type="entry name" value="P-loop_NTPase"/>
</dbReference>
<evidence type="ECO:0000313" key="4">
    <source>
        <dbReference type="Proteomes" id="UP001500540"/>
    </source>
</evidence>
<feature type="compositionally biased region" description="Low complexity" evidence="1">
    <location>
        <begin position="427"/>
        <end position="436"/>
    </location>
</feature>
<dbReference type="InterPro" id="IPR050764">
    <property type="entry name" value="CbbQ/NirQ/NorQ/GpvN"/>
</dbReference>
<accession>A0ABP7G683</accession>
<dbReference type="CDD" id="cd00198">
    <property type="entry name" value="vWFA"/>
    <property type="match status" value="1"/>
</dbReference>
<feature type="region of interest" description="Disordered" evidence="1">
    <location>
        <begin position="1"/>
        <end position="30"/>
    </location>
</feature>
<dbReference type="PANTHER" id="PTHR42759">
    <property type="entry name" value="MOXR FAMILY PROTEIN"/>
    <property type="match status" value="1"/>
</dbReference>
<feature type="compositionally biased region" description="Acidic residues" evidence="1">
    <location>
        <begin position="1"/>
        <end position="10"/>
    </location>
</feature>
<dbReference type="SMART" id="SM00327">
    <property type="entry name" value="VWA"/>
    <property type="match status" value="1"/>
</dbReference>
<dbReference type="Pfam" id="PF13519">
    <property type="entry name" value="VWA_2"/>
    <property type="match status" value="1"/>
</dbReference>
<dbReference type="SUPFAM" id="SSF53300">
    <property type="entry name" value="vWA-like"/>
    <property type="match status" value="1"/>
</dbReference>
<keyword evidence="4" id="KW-1185">Reference proteome</keyword>
<dbReference type="RefSeq" id="WP_344780737.1">
    <property type="nucleotide sequence ID" value="NZ_BAABAF010000002.1"/>
</dbReference>
<dbReference type="InterPro" id="IPR036465">
    <property type="entry name" value="vWFA_dom_sf"/>
</dbReference>
<name>A0ABP7G683_9MICO</name>
<protein>
    <recommendedName>
        <fullName evidence="2">VWFA domain-containing protein</fullName>
    </recommendedName>
</protein>
<feature type="compositionally biased region" description="Basic residues" evidence="1">
    <location>
        <begin position="342"/>
        <end position="354"/>
    </location>
</feature>
<gene>
    <name evidence="3" type="ORF">GCM10022240_07760</name>
</gene>
<proteinExistence type="predicted"/>
<dbReference type="Pfam" id="PF07728">
    <property type="entry name" value="AAA_5"/>
    <property type="match status" value="1"/>
</dbReference>
<dbReference type="PANTHER" id="PTHR42759:SF1">
    <property type="entry name" value="MAGNESIUM-CHELATASE SUBUNIT CHLD"/>
    <property type="match status" value="1"/>
</dbReference>
<dbReference type="Gene3D" id="3.40.50.410">
    <property type="entry name" value="von Willebrand factor, type A domain"/>
    <property type="match status" value="1"/>
</dbReference>
<dbReference type="Gene3D" id="3.40.50.300">
    <property type="entry name" value="P-loop containing nucleotide triphosphate hydrolases"/>
    <property type="match status" value="1"/>
</dbReference>
<organism evidence="3 4">
    <name type="scientific">Microbacterium kribbense</name>
    <dbReference type="NCBI Taxonomy" id="433645"/>
    <lineage>
        <taxon>Bacteria</taxon>
        <taxon>Bacillati</taxon>
        <taxon>Actinomycetota</taxon>
        <taxon>Actinomycetes</taxon>
        <taxon>Micrococcales</taxon>
        <taxon>Microbacteriaceae</taxon>
        <taxon>Microbacterium</taxon>
    </lineage>
</organism>
<comment type="caution">
    <text evidence="3">The sequence shown here is derived from an EMBL/GenBank/DDBJ whole genome shotgun (WGS) entry which is preliminary data.</text>
</comment>
<dbReference type="InterPro" id="IPR002035">
    <property type="entry name" value="VWF_A"/>
</dbReference>
<evidence type="ECO:0000259" key="2">
    <source>
        <dbReference type="SMART" id="SM00327"/>
    </source>
</evidence>
<feature type="compositionally biased region" description="Low complexity" evidence="1">
    <location>
        <begin position="406"/>
        <end position="418"/>
    </location>
</feature>
<feature type="domain" description="VWFA" evidence="2">
    <location>
        <begin position="490"/>
        <end position="658"/>
    </location>
</feature>
<dbReference type="Gene3D" id="1.10.8.80">
    <property type="entry name" value="Magnesium chelatase subunit I, C-Terminal domain"/>
    <property type="match status" value="1"/>
</dbReference>
<dbReference type="Proteomes" id="UP001500540">
    <property type="component" value="Unassembled WGS sequence"/>
</dbReference>
<sequence>MTDDTEDATDDGPPMMGPPEPAASVAPTAADSAAVQARIRAHVVGRHRELELALAAVAAGRDLVLEGPPGTSKTTMLGAITAEWGIPLLFVEGNADLTPAKLVGHHSPARVLREDYSADTFVPGPLVRAMREGGFLYIEELNRAPEDTLNTLLAAMADRSIAVPRVGVIDAADTFRVVASMNPFDNVGTTRLSMSVRDRFNRIVVGYQDAAAEEQIVALRAPLPAPIAQRLISDAVALTRATRAHELIRQGSSVRGAIDLARIAGELAAMRGVATADADGYAELVFDAMLVALSGRIRLDDTTEATPEEVLREIWEDRFVLEPAIARGPTSREVPADGPVVRRRNAASAHRVRPKPKELTDEPSVFEAQAGAGGLILRAHDRTAGGKGRRHAPAAVVTGCTDDPAQQEQLEQQQSVAPEARRRARQIARALSVPRPSRSRRTRRGAGALASLPYQGGADDIDIDATLEALAENPRPEDDDIIVRDRTHATRSVVLIIDVSGSFRGERIMTSAALVGALAGELARDRLAVIAFWSDAAVLAEFGQRLDPQLLLDRVMAIPARGLTNIEFPLRLAAGMLANVPTRDARAVLFSDCVHNAGPDPRTAAAALPRLDVLVDVSGESDVDLGRGLAARGHGVLRIVRGYREVAPALGDVFRDRGEA</sequence>
<dbReference type="SUPFAM" id="SSF52540">
    <property type="entry name" value="P-loop containing nucleoside triphosphate hydrolases"/>
    <property type="match status" value="1"/>
</dbReference>
<feature type="region of interest" description="Disordered" evidence="1">
    <location>
        <begin position="342"/>
        <end position="362"/>
    </location>
</feature>
<feature type="region of interest" description="Disordered" evidence="1">
    <location>
        <begin position="405"/>
        <end position="451"/>
    </location>
</feature>
<dbReference type="InterPro" id="IPR011704">
    <property type="entry name" value="ATPase_dyneun-rel_AAA"/>
</dbReference>
<reference evidence="4" key="1">
    <citation type="journal article" date="2019" name="Int. J. Syst. Evol. Microbiol.">
        <title>The Global Catalogue of Microorganisms (GCM) 10K type strain sequencing project: providing services to taxonomists for standard genome sequencing and annotation.</title>
        <authorList>
            <consortium name="The Broad Institute Genomics Platform"/>
            <consortium name="The Broad Institute Genome Sequencing Center for Infectious Disease"/>
            <person name="Wu L."/>
            <person name="Ma J."/>
        </authorList>
    </citation>
    <scope>NUCLEOTIDE SEQUENCE [LARGE SCALE GENOMIC DNA]</scope>
    <source>
        <strain evidence="4">JCM 16950</strain>
    </source>
</reference>
<evidence type="ECO:0000313" key="3">
    <source>
        <dbReference type="EMBL" id="GAA3757425.1"/>
    </source>
</evidence>
<evidence type="ECO:0000256" key="1">
    <source>
        <dbReference type="SAM" id="MobiDB-lite"/>
    </source>
</evidence>
<dbReference type="EMBL" id="BAABAF010000002">
    <property type="protein sequence ID" value="GAA3757425.1"/>
    <property type="molecule type" value="Genomic_DNA"/>
</dbReference>